<evidence type="ECO:0000259" key="1">
    <source>
        <dbReference type="Pfam" id="PF13439"/>
    </source>
</evidence>
<dbReference type="RefSeq" id="WP_338667713.1">
    <property type="nucleotide sequence ID" value="NZ_CP146609.1"/>
</dbReference>
<keyword evidence="2" id="KW-0328">Glycosyltransferase</keyword>
<dbReference type="InterPro" id="IPR028098">
    <property type="entry name" value="Glyco_trans_4-like_N"/>
</dbReference>
<dbReference type="EMBL" id="CP146609">
    <property type="protein sequence ID" value="WWX22034.1"/>
    <property type="molecule type" value="Genomic_DNA"/>
</dbReference>
<keyword evidence="3" id="KW-1185">Reference proteome</keyword>
<dbReference type="EC" id="2.4.-.-" evidence="2"/>
<proteinExistence type="predicted"/>
<name>A0ABZ2IYL3_9BACT</name>
<dbReference type="Proteomes" id="UP001385389">
    <property type="component" value="Chromosome"/>
</dbReference>
<reference evidence="2 3" key="1">
    <citation type="submission" date="2024-03" db="EMBL/GenBank/DDBJ databases">
        <title>Phenotype and Genome Characterization of a Sulfate-Reducing Bacterium Pseudodesulfovibrio sp. strain 5S69, isolated from Petroleum Reservoir in Tatarstan (Russia).</title>
        <authorList>
            <person name="Bidzhieva S.K."/>
            <person name="Kadnikov V."/>
            <person name="Tourova T.P."/>
            <person name="Samigullina S.R."/>
            <person name="Sokolova D.S."/>
            <person name="Poltaraus A.B."/>
            <person name="Avtukh A.N."/>
            <person name="Tereshina V.M."/>
            <person name="Mardanov A.V."/>
            <person name="Nazina T.N."/>
        </authorList>
    </citation>
    <scope>NUCLEOTIDE SEQUENCE [LARGE SCALE GENOMIC DNA]</scope>
    <source>
        <strain evidence="2 3">5S69</strain>
    </source>
</reference>
<gene>
    <name evidence="2" type="ORF">V8V93_16515</name>
</gene>
<dbReference type="Gene3D" id="3.40.50.2000">
    <property type="entry name" value="Glycogen Phosphorylase B"/>
    <property type="match status" value="2"/>
</dbReference>
<dbReference type="Pfam" id="PF13692">
    <property type="entry name" value="Glyco_trans_1_4"/>
    <property type="match status" value="1"/>
</dbReference>
<evidence type="ECO:0000313" key="2">
    <source>
        <dbReference type="EMBL" id="WWX22034.1"/>
    </source>
</evidence>
<keyword evidence="2" id="KW-0808">Transferase</keyword>
<evidence type="ECO:0000313" key="3">
    <source>
        <dbReference type="Proteomes" id="UP001385389"/>
    </source>
</evidence>
<sequence>MGLPEISVVFVLQDLEFGGTQRQTLELLRRLDRSQFTPELWILRDGGDFLQNVRTLGIPSHVLSSCLAVNPTSLLNLWRRLRRTRPDILIPMTVVPNIWCRLLGRLAGCPVILGTCRGGGSVKRQHEKRLWRLAHHHACNAEALCKGLAALGTPSHRLTLIENGIDVAQWDAGPRSDIGKRLLAVGRLHEDKDHETLLHAMALLPEHHADARLTIVGDGPLQHELQTTAGRLGLDDRVRFEPARHDLLPYYAQSTLLVHPSRREALPNSIMEGAAAGLPVIATDVGGVSRLVVEGKTGLLVEPGDAKELAQAICTLLDAPERAHDMGSQGKQHMQQHFSMDAMVQNYETLLHDLAAVLRS</sequence>
<dbReference type="Pfam" id="PF13439">
    <property type="entry name" value="Glyco_transf_4"/>
    <property type="match status" value="1"/>
</dbReference>
<dbReference type="SUPFAM" id="SSF53756">
    <property type="entry name" value="UDP-Glycosyltransferase/glycogen phosphorylase"/>
    <property type="match status" value="1"/>
</dbReference>
<accession>A0ABZ2IYL3</accession>
<feature type="domain" description="Glycosyltransferase subfamily 4-like N-terminal" evidence="1">
    <location>
        <begin position="17"/>
        <end position="168"/>
    </location>
</feature>
<organism evidence="2 3">
    <name type="scientific">Pseudodesulfovibrio methanolicus</name>
    <dbReference type="NCBI Taxonomy" id="3126690"/>
    <lineage>
        <taxon>Bacteria</taxon>
        <taxon>Pseudomonadati</taxon>
        <taxon>Thermodesulfobacteriota</taxon>
        <taxon>Desulfovibrionia</taxon>
        <taxon>Desulfovibrionales</taxon>
        <taxon>Desulfovibrionaceae</taxon>
    </lineage>
</organism>
<dbReference type="GO" id="GO:0016757">
    <property type="term" value="F:glycosyltransferase activity"/>
    <property type="evidence" value="ECO:0007669"/>
    <property type="project" value="UniProtKB-KW"/>
</dbReference>
<protein>
    <submittedName>
        <fullName evidence="2">Glycosyltransferase</fullName>
        <ecNumber evidence="2">2.4.-.-</ecNumber>
    </submittedName>
</protein>
<dbReference type="PANTHER" id="PTHR12526">
    <property type="entry name" value="GLYCOSYLTRANSFERASE"/>
    <property type="match status" value="1"/>
</dbReference>
<dbReference type="PANTHER" id="PTHR12526:SF630">
    <property type="entry name" value="GLYCOSYLTRANSFERASE"/>
    <property type="match status" value="1"/>
</dbReference>